<dbReference type="CDD" id="cd05006">
    <property type="entry name" value="SIS_GmhA"/>
    <property type="match status" value="1"/>
</dbReference>
<dbReference type="EMBL" id="JAEKJA010000038">
    <property type="protein sequence ID" value="MBJ3778747.1"/>
    <property type="molecule type" value="Genomic_DNA"/>
</dbReference>
<dbReference type="InterPro" id="IPR050099">
    <property type="entry name" value="SIS_GmhA/DiaA_subfam"/>
</dbReference>
<dbReference type="InterPro" id="IPR046348">
    <property type="entry name" value="SIS_dom_sf"/>
</dbReference>
<dbReference type="PANTHER" id="PTHR30390">
    <property type="entry name" value="SEDOHEPTULOSE 7-PHOSPHATE ISOMERASE / DNAA INITIATOR-ASSOCIATING FACTOR FOR REPLICATION INITIATION"/>
    <property type="match status" value="1"/>
</dbReference>
<dbReference type="InterPro" id="IPR035461">
    <property type="entry name" value="GmhA/DiaA"/>
</dbReference>
<dbReference type="GO" id="GO:0097367">
    <property type="term" value="F:carbohydrate derivative binding"/>
    <property type="evidence" value="ECO:0007669"/>
    <property type="project" value="InterPro"/>
</dbReference>
<accession>A0A934IV76</accession>
<organism evidence="2 3">
    <name type="scientific">Acuticoccus mangrovi</name>
    <dbReference type="NCBI Taxonomy" id="2796142"/>
    <lineage>
        <taxon>Bacteria</taxon>
        <taxon>Pseudomonadati</taxon>
        <taxon>Pseudomonadota</taxon>
        <taxon>Alphaproteobacteria</taxon>
        <taxon>Hyphomicrobiales</taxon>
        <taxon>Amorphaceae</taxon>
        <taxon>Acuticoccus</taxon>
    </lineage>
</organism>
<dbReference type="PANTHER" id="PTHR30390:SF7">
    <property type="entry name" value="PHOSPHOHEPTOSE ISOMERASE"/>
    <property type="match status" value="1"/>
</dbReference>
<comment type="caution">
    <text evidence="2">The sequence shown here is derived from an EMBL/GenBank/DDBJ whole genome shotgun (WGS) entry which is preliminary data.</text>
</comment>
<feature type="domain" description="SIS" evidence="1">
    <location>
        <begin position="34"/>
        <end position="188"/>
    </location>
</feature>
<evidence type="ECO:0000313" key="2">
    <source>
        <dbReference type="EMBL" id="MBJ3778747.1"/>
    </source>
</evidence>
<dbReference type="Gene3D" id="3.40.50.10490">
    <property type="entry name" value="Glucose-6-phosphate isomerase like protein, domain 1"/>
    <property type="match status" value="1"/>
</dbReference>
<dbReference type="AlphaFoldDB" id="A0A934IV76"/>
<dbReference type="SUPFAM" id="SSF53697">
    <property type="entry name" value="SIS domain"/>
    <property type="match status" value="1"/>
</dbReference>
<name>A0A934IV76_9HYPH</name>
<sequence>METNWANWLDDYYKRYEKGFSPEIYDTLIEFKDLALKTKDAGGKLIFNGNGASSAISSHCALDFTKQGGIRSVTFSDASFITAYGNDYGYELWLSKALEHHADPADAVVLISVSGTSPNVVSAAKTARDMDLPVVTFTGKTADNPLRALGTLNFWMDSASYNVVEAVHMIWITTVVDMIIGKAEYSVS</sequence>
<reference evidence="2" key="1">
    <citation type="submission" date="2020-12" db="EMBL/GenBank/DDBJ databases">
        <title>Bacterial taxonomy.</title>
        <authorList>
            <person name="Pan X."/>
        </authorList>
    </citation>
    <scope>NUCLEOTIDE SEQUENCE</scope>
    <source>
        <strain evidence="2">B2012</strain>
    </source>
</reference>
<dbReference type="GO" id="GO:1901135">
    <property type="term" value="P:carbohydrate derivative metabolic process"/>
    <property type="evidence" value="ECO:0007669"/>
    <property type="project" value="InterPro"/>
</dbReference>
<protein>
    <submittedName>
        <fullName evidence="2">SIS domain-containing protein</fullName>
    </submittedName>
</protein>
<evidence type="ECO:0000313" key="3">
    <source>
        <dbReference type="Proteomes" id="UP000609531"/>
    </source>
</evidence>
<dbReference type="InterPro" id="IPR001347">
    <property type="entry name" value="SIS_dom"/>
</dbReference>
<keyword evidence="3" id="KW-1185">Reference proteome</keyword>
<dbReference type="PROSITE" id="PS51464">
    <property type="entry name" value="SIS"/>
    <property type="match status" value="1"/>
</dbReference>
<dbReference type="RefSeq" id="WP_198884649.1">
    <property type="nucleotide sequence ID" value="NZ_JAEKJA010000038.1"/>
</dbReference>
<dbReference type="Pfam" id="PF13580">
    <property type="entry name" value="SIS_2"/>
    <property type="match status" value="1"/>
</dbReference>
<dbReference type="Proteomes" id="UP000609531">
    <property type="component" value="Unassembled WGS sequence"/>
</dbReference>
<proteinExistence type="predicted"/>
<gene>
    <name evidence="2" type="ORF">JCR33_23810</name>
</gene>
<evidence type="ECO:0000259" key="1">
    <source>
        <dbReference type="PROSITE" id="PS51464"/>
    </source>
</evidence>